<comment type="caution">
    <text evidence="2">The sequence shown here is derived from an EMBL/GenBank/DDBJ whole genome shotgun (WGS) entry which is preliminary data.</text>
</comment>
<accession>A0ABR3S256</accession>
<evidence type="ECO:0000313" key="2">
    <source>
        <dbReference type="EMBL" id="KAL1610779.1"/>
    </source>
</evidence>
<evidence type="ECO:0000313" key="3">
    <source>
        <dbReference type="Proteomes" id="UP001521785"/>
    </source>
</evidence>
<dbReference type="EMBL" id="JAKJXO020000002">
    <property type="protein sequence ID" value="KAL1610779.1"/>
    <property type="molecule type" value="Genomic_DNA"/>
</dbReference>
<sequence>MSRDALVALRCKPWVKAGWKIWVDALCINQQDVLERATQVKRMREIYTRAWTPLVWLGAASDGSEQVMDVLGAIAADEGIQDGVNALEKFVARRPEVFQRGIWRATYDFVARVYWTRVWVLQELSLGKANMPILYGDRTRRWDEVYRFFALLGTADDIWNQYIVEELAEVGRVIERDPHGMLDPSHKIWKHQKEVESGGRGLNLLQVMSLSREDDSTNPRDKVYGLLALMDRKVAAEIQVEYLSSVEQVYSHFIKVAIKVTKLLELLRHVAYVGSFELPCWVPDWTATTVMLPMTSMPYRASGDVVAEVTYPHPDILACRGFILDTLDGLGTVWRDEEEVWPRSTVRQTASQHNAYGTFEGMRDALWRTLVANRNSQGSILEEDYSVLLAAPALFKARHSLRNGEVKSIAHNFLMSWCAGFFAGNASLKLAGRQLTSYLVSDMDPDAVDSSVLRNALIARDRLNIRRRLFSTWKGYLGMVQHDALPTDVVCILYGCSMPMVLRPSEGGFLLVGECYLHGLMEGEAFELLRRQDTVERDFRLVGRNVDVPRTINHGNFAKGWKYTEEA</sequence>
<dbReference type="PANTHER" id="PTHR24148">
    <property type="entry name" value="ANKYRIN REPEAT DOMAIN-CONTAINING PROTEIN 39 HOMOLOG-RELATED"/>
    <property type="match status" value="1"/>
</dbReference>
<gene>
    <name evidence="2" type="ORF">SLS60_002450</name>
</gene>
<proteinExistence type="predicted"/>
<keyword evidence="3" id="KW-1185">Reference proteome</keyword>
<dbReference type="PANTHER" id="PTHR24148:SF64">
    <property type="entry name" value="HETEROKARYON INCOMPATIBILITY DOMAIN-CONTAINING PROTEIN"/>
    <property type="match status" value="1"/>
</dbReference>
<dbReference type="Pfam" id="PF06985">
    <property type="entry name" value="HET"/>
    <property type="match status" value="1"/>
</dbReference>
<protein>
    <recommendedName>
        <fullName evidence="1">Heterokaryon incompatibility domain-containing protein</fullName>
    </recommendedName>
</protein>
<dbReference type="InterPro" id="IPR010730">
    <property type="entry name" value="HET"/>
</dbReference>
<reference evidence="2 3" key="1">
    <citation type="submission" date="2024-02" db="EMBL/GenBank/DDBJ databases">
        <title>De novo assembly and annotation of 12 fungi associated with fruit tree decline syndrome in Ontario, Canada.</title>
        <authorList>
            <person name="Sulman M."/>
            <person name="Ellouze W."/>
            <person name="Ilyukhin E."/>
        </authorList>
    </citation>
    <scope>NUCLEOTIDE SEQUENCE [LARGE SCALE GENOMIC DNA]</scope>
    <source>
        <strain evidence="2 3">M42-189</strain>
    </source>
</reference>
<dbReference type="Pfam" id="PF26639">
    <property type="entry name" value="Het-6_barrel"/>
    <property type="match status" value="1"/>
</dbReference>
<evidence type="ECO:0000259" key="1">
    <source>
        <dbReference type="Pfam" id="PF06985"/>
    </source>
</evidence>
<feature type="domain" description="Heterokaryon incompatibility" evidence="1">
    <location>
        <begin position="20"/>
        <end position="123"/>
    </location>
</feature>
<name>A0ABR3S256_9PLEO</name>
<dbReference type="Proteomes" id="UP001521785">
    <property type="component" value="Unassembled WGS sequence"/>
</dbReference>
<dbReference type="InterPro" id="IPR052895">
    <property type="entry name" value="HetReg/Transcr_Mod"/>
</dbReference>
<organism evidence="2 3">
    <name type="scientific">Paraconiothyrium brasiliense</name>
    <dbReference type="NCBI Taxonomy" id="300254"/>
    <lineage>
        <taxon>Eukaryota</taxon>
        <taxon>Fungi</taxon>
        <taxon>Dikarya</taxon>
        <taxon>Ascomycota</taxon>
        <taxon>Pezizomycotina</taxon>
        <taxon>Dothideomycetes</taxon>
        <taxon>Pleosporomycetidae</taxon>
        <taxon>Pleosporales</taxon>
        <taxon>Massarineae</taxon>
        <taxon>Didymosphaeriaceae</taxon>
        <taxon>Paraconiothyrium</taxon>
    </lineage>
</organism>